<dbReference type="InParanoid" id="A0A139WE46"/>
<gene>
    <name evidence="2" type="primary">AUGUSTUS-3.0.2_33991</name>
    <name evidence="2" type="ORF">TcasGA2_TC033991</name>
</gene>
<feature type="signal peptide" evidence="1">
    <location>
        <begin position="1"/>
        <end position="21"/>
    </location>
</feature>
<reference evidence="2 3" key="1">
    <citation type="journal article" date="2008" name="Nature">
        <title>The genome of the model beetle and pest Tribolium castaneum.</title>
        <authorList>
            <consortium name="Tribolium Genome Sequencing Consortium"/>
            <person name="Richards S."/>
            <person name="Gibbs R.A."/>
            <person name="Weinstock G.M."/>
            <person name="Brown S.J."/>
            <person name="Denell R."/>
            <person name="Beeman R.W."/>
            <person name="Gibbs R."/>
            <person name="Beeman R.W."/>
            <person name="Brown S.J."/>
            <person name="Bucher G."/>
            <person name="Friedrich M."/>
            <person name="Grimmelikhuijzen C.J."/>
            <person name="Klingler M."/>
            <person name="Lorenzen M."/>
            <person name="Richards S."/>
            <person name="Roth S."/>
            <person name="Schroder R."/>
            <person name="Tautz D."/>
            <person name="Zdobnov E.M."/>
            <person name="Muzny D."/>
            <person name="Gibbs R.A."/>
            <person name="Weinstock G.M."/>
            <person name="Attaway T."/>
            <person name="Bell S."/>
            <person name="Buhay C.J."/>
            <person name="Chandrabose M.N."/>
            <person name="Chavez D."/>
            <person name="Clerk-Blankenburg K.P."/>
            <person name="Cree A."/>
            <person name="Dao M."/>
            <person name="Davis C."/>
            <person name="Chacko J."/>
            <person name="Dinh H."/>
            <person name="Dugan-Rocha S."/>
            <person name="Fowler G."/>
            <person name="Garner T.T."/>
            <person name="Garnes J."/>
            <person name="Gnirke A."/>
            <person name="Hawes A."/>
            <person name="Hernandez J."/>
            <person name="Hines S."/>
            <person name="Holder M."/>
            <person name="Hume J."/>
            <person name="Jhangiani S.N."/>
            <person name="Joshi V."/>
            <person name="Khan Z.M."/>
            <person name="Jackson L."/>
            <person name="Kovar C."/>
            <person name="Kowis A."/>
            <person name="Lee S."/>
            <person name="Lewis L.R."/>
            <person name="Margolis J."/>
            <person name="Morgan M."/>
            <person name="Nazareth L.V."/>
            <person name="Nguyen N."/>
            <person name="Okwuonu G."/>
            <person name="Parker D."/>
            <person name="Richards S."/>
            <person name="Ruiz S.J."/>
            <person name="Santibanez J."/>
            <person name="Savard J."/>
            <person name="Scherer S.E."/>
            <person name="Schneider B."/>
            <person name="Sodergren E."/>
            <person name="Tautz D."/>
            <person name="Vattahil S."/>
            <person name="Villasana D."/>
            <person name="White C.S."/>
            <person name="Wright R."/>
            <person name="Park Y."/>
            <person name="Beeman R.W."/>
            <person name="Lord J."/>
            <person name="Oppert B."/>
            <person name="Lorenzen M."/>
            <person name="Brown S."/>
            <person name="Wang L."/>
            <person name="Savard J."/>
            <person name="Tautz D."/>
            <person name="Richards S."/>
            <person name="Weinstock G."/>
            <person name="Gibbs R.A."/>
            <person name="Liu Y."/>
            <person name="Worley K."/>
            <person name="Weinstock G."/>
            <person name="Elsik C.G."/>
            <person name="Reese J.T."/>
            <person name="Elhaik E."/>
            <person name="Landan G."/>
            <person name="Graur D."/>
            <person name="Arensburger P."/>
            <person name="Atkinson P."/>
            <person name="Beeman R.W."/>
            <person name="Beidler J."/>
            <person name="Brown S.J."/>
            <person name="Demuth J.P."/>
            <person name="Drury D.W."/>
            <person name="Du Y.Z."/>
            <person name="Fujiwara H."/>
            <person name="Lorenzen M."/>
            <person name="Maselli V."/>
            <person name="Osanai M."/>
            <person name="Park Y."/>
            <person name="Robertson H.M."/>
            <person name="Tu Z."/>
            <person name="Wang J.J."/>
            <person name="Wang S."/>
            <person name="Richards S."/>
            <person name="Song H."/>
            <person name="Zhang L."/>
            <person name="Sodergren E."/>
            <person name="Werner D."/>
            <person name="Stanke M."/>
            <person name="Morgenstern B."/>
            <person name="Solovyev V."/>
            <person name="Kosarev P."/>
            <person name="Brown G."/>
            <person name="Chen H.C."/>
            <person name="Ermolaeva O."/>
            <person name="Hlavina W."/>
            <person name="Kapustin Y."/>
            <person name="Kiryutin B."/>
            <person name="Kitts P."/>
            <person name="Maglott D."/>
            <person name="Pruitt K."/>
            <person name="Sapojnikov V."/>
            <person name="Souvorov A."/>
            <person name="Mackey A.J."/>
            <person name="Waterhouse R.M."/>
            <person name="Wyder S."/>
            <person name="Zdobnov E.M."/>
            <person name="Zdobnov E.M."/>
            <person name="Wyder S."/>
            <person name="Kriventseva E.V."/>
            <person name="Kadowaki T."/>
            <person name="Bork P."/>
            <person name="Aranda M."/>
            <person name="Bao R."/>
            <person name="Beermann A."/>
            <person name="Berns N."/>
            <person name="Bolognesi R."/>
            <person name="Bonneton F."/>
            <person name="Bopp D."/>
            <person name="Brown S.J."/>
            <person name="Bucher G."/>
            <person name="Butts T."/>
            <person name="Chaumot A."/>
            <person name="Denell R.E."/>
            <person name="Ferrier D.E."/>
            <person name="Friedrich M."/>
            <person name="Gordon C.M."/>
            <person name="Jindra M."/>
            <person name="Klingler M."/>
            <person name="Lan Q."/>
            <person name="Lattorff H.M."/>
            <person name="Laudet V."/>
            <person name="von Levetsow C."/>
            <person name="Liu Z."/>
            <person name="Lutz R."/>
            <person name="Lynch J.A."/>
            <person name="da Fonseca R.N."/>
            <person name="Posnien N."/>
            <person name="Reuter R."/>
            <person name="Roth S."/>
            <person name="Savard J."/>
            <person name="Schinko J.B."/>
            <person name="Schmitt C."/>
            <person name="Schoppmeier M."/>
            <person name="Schroder R."/>
            <person name="Shippy T.D."/>
            <person name="Simonnet F."/>
            <person name="Marques-Souza H."/>
            <person name="Tautz D."/>
            <person name="Tomoyasu Y."/>
            <person name="Trauner J."/>
            <person name="Van der Zee M."/>
            <person name="Vervoort M."/>
            <person name="Wittkopp N."/>
            <person name="Wimmer E.A."/>
            <person name="Yang X."/>
            <person name="Jones A.K."/>
            <person name="Sattelle D.B."/>
            <person name="Ebert P.R."/>
            <person name="Nelson D."/>
            <person name="Scott J.G."/>
            <person name="Beeman R.W."/>
            <person name="Muthukrishnan S."/>
            <person name="Kramer K.J."/>
            <person name="Arakane Y."/>
            <person name="Beeman R.W."/>
            <person name="Zhu Q."/>
            <person name="Hogenkamp D."/>
            <person name="Dixit R."/>
            <person name="Oppert B."/>
            <person name="Jiang H."/>
            <person name="Zou Z."/>
            <person name="Marshall J."/>
            <person name="Elpidina E."/>
            <person name="Vinokurov K."/>
            <person name="Oppert C."/>
            <person name="Zou Z."/>
            <person name="Evans J."/>
            <person name="Lu Z."/>
            <person name="Zhao P."/>
            <person name="Sumathipala N."/>
            <person name="Altincicek B."/>
            <person name="Vilcinskas A."/>
            <person name="Williams M."/>
            <person name="Hultmark D."/>
            <person name="Hetru C."/>
            <person name="Jiang H."/>
            <person name="Grimmelikhuijzen C.J."/>
            <person name="Hauser F."/>
            <person name="Cazzamali G."/>
            <person name="Williamson M."/>
            <person name="Park Y."/>
            <person name="Li B."/>
            <person name="Tanaka Y."/>
            <person name="Predel R."/>
            <person name="Neupert S."/>
            <person name="Schachtner J."/>
            <person name="Verleyen P."/>
            <person name="Raible F."/>
            <person name="Bork P."/>
            <person name="Friedrich M."/>
            <person name="Walden K.K."/>
            <person name="Robertson H.M."/>
            <person name="Angeli S."/>
            <person name="Foret S."/>
            <person name="Bucher G."/>
            <person name="Schuetz S."/>
            <person name="Maleszka R."/>
            <person name="Wimmer E.A."/>
            <person name="Beeman R.W."/>
            <person name="Lorenzen M."/>
            <person name="Tomoyasu Y."/>
            <person name="Miller S.C."/>
            <person name="Grossmann D."/>
            <person name="Bucher G."/>
        </authorList>
    </citation>
    <scope>NUCLEOTIDE SEQUENCE [LARGE SCALE GENOMIC DNA]</scope>
    <source>
        <strain evidence="2 3">Georgia GA2</strain>
    </source>
</reference>
<dbReference type="KEGG" id="tca:107398418"/>
<keyword evidence="3" id="KW-1185">Reference proteome</keyword>
<evidence type="ECO:0000256" key="1">
    <source>
        <dbReference type="SAM" id="SignalP"/>
    </source>
</evidence>
<evidence type="ECO:0000313" key="2">
    <source>
        <dbReference type="EMBL" id="KYB26137.1"/>
    </source>
</evidence>
<evidence type="ECO:0000313" key="3">
    <source>
        <dbReference type="Proteomes" id="UP000007266"/>
    </source>
</evidence>
<dbReference type="AlphaFoldDB" id="A0A139WE46"/>
<dbReference type="Proteomes" id="UP000007266">
    <property type="component" value="Linkage group 8"/>
</dbReference>
<name>A0A139WE46_TRICA</name>
<protein>
    <submittedName>
        <fullName evidence="2">Uncharacterized protein</fullName>
    </submittedName>
</protein>
<feature type="chain" id="PRO_5007299767" evidence="1">
    <location>
        <begin position="22"/>
        <end position="152"/>
    </location>
</feature>
<sequence>MGLKFAIVILLLLPIFAIVSSLVCMESGTITGKVQAKECDVSNLHTLDVNITIDIQDESNITMSYYDNLDTKNEAAAKKVEFRCFITSASREKRLSEMRGCTKKGGCETIKRRLMRAHLENIMCKECSMNMCNSAKKLLIFAPLLCIAGRLF</sequence>
<organism evidence="2 3">
    <name type="scientific">Tribolium castaneum</name>
    <name type="common">Red flour beetle</name>
    <dbReference type="NCBI Taxonomy" id="7070"/>
    <lineage>
        <taxon>Eukaryota</taxon>
        <taxon>Metazoa</taxon>
        <taxon>Ecdysozoa</taxon>
        <taxon>Arthropoda</taxon>
        <taxon>Hexapoda</taxon>
        <taxon>Insecta</taxon>
        <taxon>Pterygota</taxon>
        <taxon>Neoptera</taxon>
        <taxon>Endopterygota</taxon>
        <taxon>Coleoptera</taxon>
        <taxon>Polyphaga</taxon>
        <taxon>Cucujiformia</taxon>
        <taxon>Tenebrionidae</taxon>
        <taxon>Tenebrionidae incertae sedis</taxon>
        <taxon>Tribolium</taxon>
    </lineage>
</organism>
<accession>A0A139WE46</accession>
<dbReference type="EMBL" id="KQ971357">
    <property type="protein sequence ID" value="KYB26137.1"/>
    <property type="molecule type" value="Genomic_DNA"/>
</dbReference>
<dbReference type="OrthoDB" id="10482106at2759"/>
<proteinExistence type="predicted"/>
<keyword evidence="1" id="KW-0732">Signal</keyword>
<reference evidence="2 3" key="2">
    <citation type="journal article" date="2010" name="Nucleic Acids Res.">
        <title>BeetleBase in 2010: revisions to provide comprehensive genomic information for Tribolium castaneum.</title>
        <authorList>
            <person name="Kim H.S."/>
            <person name="Murphy T."/>
            <person name="Xia J."/>
            <person name="Caragea D."/>
            <person name="Park Y."/>
            <person name="Beeman R.W."/>
            <person name="Lorenzen M.D."/>
            <person name="Butcher S."/>
            <person name="Manak J.R."/>
            <person name="Brown S.J."/>
        </authorList>
    </citation>
    <scope>GENOME REANNOTATION</scope>
    <source>
        <strain evidence="2 3">Georgia GA2</strain>
    </source>
</reference>